<keyword evidence="1" id="KW-0560">Oxidoreductase</keyword>
<dbReference type="InterPro" id="IPR008927">
    <property type="entry name" value="6-PGluconate_DH-like_C_sf"/>
</dbReference>
<feature type="domain" description="Prephenate/arogenate dehydrogenase" evidence="2">
    <location>
        <begin position="1"/>
        <end position="282"/>
    </location>
</feature>
<accession>A0A223P2M6</accession>
<dbReference type="Gene3D" id="1.10.3660.10">
    <property type="entry name" value="6-phosphogluconate dehydrogenase C-terminal like domain"/>
    <property type="match status" value="2"/>
</dbReference>
<proteinExistence type="predicted"/>
<name>A0A223P2M6_9SPHI</name>
<reference evidence="3 4" key="1">
    <citation type="submission" date="2017-08" db="EMBL/GenBank/DDBJ databases">
        <title>Complete genome sequence of Mucilaginibacter sp. strain BJC16-A31.</title>
        <authorList>
            <consortium name="Henan University of Science and Technology"/>
            <person name="You X."/>
        </authorList>
    </citation>
    <scope>NUCLEOTIDE SEQUENCE [LARGE SCALE GENOMIC DNA]</scope>
    <source>
        <strain evidence="3 4">BJC16-A31</strain>
    </source>
</reference>
<dbReference type="AlphaFoldDB" id="A0A223P2M6"/>
<dbReference type="GO" id="GO:0050661">
    <property type="term" value="F:NADP binding"/>
    <property type="evidence" value="ECO:0007669"/>
    <property type="project" value="InterPro"/>
</dbReference>
<sequence>MNIGIIGLGDMGRLYAKAFADAGYQVCGCDLPDNRDRLEEELSPYHIKIMESGMDVSRISDLIIYSVEADKMLQVVAECGSSTKYGAIVAGQTSVKTPEITTFEKYLPADAQIITFHGMHGPGFKPRGQKLILIRHRADGEAYQRMLDLFTAIGSDIVEMNDYHEHDKIVADTQAVTHVGFESMGTAWKEAGFFPWENASYIGGIDNVKILTTLRIFSYKAHVYAGLAILNPYARQQVKRYAVSESELFKLMIKEEEQAFRERLYRARDFVFHESRKPIMLNDTVMKEFSLSQKPEQQKPNSHLSILSMVDAWYHLGVNPYDNLICQTPPFRLRLGIAEYLFKNEELLEESIVTALYDKTIRGDDLEFHSAVREWSSIIGYGDMQGYKKHFNDVQAFFDGRLEEGNKQSAELIRRLMME</sequence>
<evidence type="ECO:0000313" key="4">
    <source>
        <dbReference type="Proteomes" id="UP000215002"/>
    </source>
</evidence>
<dbReference type="GO" id="GO:0006571">
    <property type="term" value="P:tyrosine biosynthetic process"/>
    <property type="evidence" value="ECO:0007669"/>
    <property type="project" value="InterPro"/>
</dbReference>
<dbReference type="SUPFAM" id="SSF48179">
    <property type="entry name" value="6-phosphogluconate dehydrogenase C-terminal domain-like"/>
    <property type="match status" value="2"/>
</dbReference>
<keyword evidence="4" id="KW-1185">Reference proteome</keyword>
<dbReference type="GO" id="GO:0008977">
    <property type="term" value="F:prephenate dehydrogenase (NAD+) activity"/>
    <property type="evidence" value="ECO:0007669"/>
    <property type="project" value="InterPro"/>
</dbReference>
<dbReference type="GO" id="GO:0070403">
    <property type="term" value="F:NAD+ binding"/>
    <property type="evidence" value="ECO:0007669"/>
    <property type="project" value="TreeGrafter"/>
</dbReference>
<dbReference type="InterPro" id="IPR050812">
    <property type="entry name" value="Preph/Arog_dehydrog"/>
</dbReference>
<dbReference type="GO" id="GO:0004665">
    <property type="term" value="F:prephenate dehydrogenase (NADP+) activity"/>
    <property type="evidence" value="ECO:0007669"/>
    <property type="project" value="InterPro"/>
</dbReference>
<dbReference type="KEGG" id="muc:MuYL_4319"/>
<dbReference type="PANTHER" id="PTHR21363:SF0">
    <property type="entry name" value="PREPHENATE DEHYDROGENASE [NADP(+)]"/>
    <property type="match status" value="1"/>
</dbReference>
<gene>
    <name evidence="3" type="ORF">MuYL_4319</name>
</gene>
<dbReference type="RefSeq" id="WP_094572262.1">
    <property type="nucleotide sequence ID" value="NZ_CP022743.1"/>
</dbReference>
<dbReference type="EMBL" id="CP022743">
    <property type="protein sequence ID" value="ASU36204.1"/>
    <property type="molecule type" value="Genomic_DNA"/>
</dbReference>
<dbReference type="InterPro" id="IPR003099">
    <property type="entry name" value="Prephen_DH"/>
</dbReference>
<evidence type="ECO:0000256" key="1">
    <source>
        <dbReference type="ARBA" id="ARBA00023002"/>
    </source>
</evidence>
<evidence type="ECO:0000313" key="3">
    <source>
        <dbReference type="EMBL" id="ASU36204.1"/>
    </source>
</evidence>
<organism evidence="3 4">
    <name type="scientific">Mucilaginibacter xinganensis</name>
    <dbReference type="NCBI Taxonomy" id="1234841"/>
    <lineage>
        <taxon>Bacteria</taxon>
        <taxon>Pseudomonadati</taxon>
        <taxon>Bacteroidota</taxon>
        <taxon>Sphingobacteriia</taxon>
        <taxon>Sphingobacteriales</taxon>
        <taxon>Sphingobacteriaceae</taxon>
        <taxon>Mucilaginibacter</taxon>
    </lineage>
</organism>
<dbReference type="InterPro" id="IPR006115">
    <property type="entry name" value="6PGDH_NADP-bd"/>
</dbReference>
<dbReference type="Gene3D" id="3.40.50.720">
    <property type="entry name" value="NAD(P)-binding Rossmann-like Domain"/>
    <property type="match status" value="1"/>
</dbReference>
<evidence type="ECO:0000259" key="2">
    <source>
        <dbReference type="PROSITE" id="PS51176"/>
    </source>
</evidence>
<dbReference type="OrthoDB" id="914255at2"/>
<dbReference type="PANTHER" id="PTHR21363">
    <property type="entry name" value="PREPHENATE DEHYDROGENASE"/>
    <property type="match status" value="1"/>
</dbReference>
<dbReference type="Pfam" id="PF03446">
    <property type="entry name" value="NAD_binding_2"/>
    <property type="match status" value="1"/>
</dbReference>
<dbReference type="InterPro" id="IPR036291">
    <property type="entry name" value="NAD(P)-bd_dom_sf"/>
</dbReference>
<dbReference type="PROSITE" id="PS51176">
    <property type="entry name" value="PDH_ADH"/>
    <property type="match status" value="1"/>
</dbReference>
<dbReference type="SUPFAM" id="SSF51735">
    <property type="entry name" value="NAD(P)-binding Rossmann-fold domains"/>
    <property type="match status" value="1"/>
</dbReference>
<dbReference type="Proteomes" id="UP000215002">
    <property type="component" value="Chromosome"/>
</dbReference>
<protein>
    <submittedName>
        <fullName evidence="3">Prephenate dehydrogenase (NADP+)</fullName>
    </submittedName>
</protein>